<keyword evidence="7 8" id="KW-0012">Acyltransferase</keyword>
<proteinExistence type="inferred from homology"/>
<evidence type="ECO:0000256" key="4">
    <source>
        <dbReference type="ARBA" id="ARBA00022679"/>
    </source>
</evidence>
<accession>A0A8H7C1M0</accession>
<feature type="domain" description="N-acetyltransferase" evidence="9">
    <location>
        <begin position="46"/>
        <end position="197"/>
    </location>
</feature>
<evidence type="ECO:0000259" key="9">
    <source>
        <dbReference type="PROSITE" id="PS51186"/>
    </source>
</evidence>
<comment type="catalytic activity">
    <reaction evidence="8">
        <text>D-glucosamine 6-phosphate + acetyl-CoA = N-acetyl-D-glucosamine 6-phosphate + CoA + H(+)</text>
        <dbReference type="Rhea" id="RHEA:10292"/>
        <dbReference type="ChEBI" id="CHEBI:15378"/>
        <dbReference type="ChEBI" id="CHEBI:57287"/>
        <dbReference type="ChEBI" id="CHEBI:57288"/>
        <dbReference type="ChEBI" id="CHEBI:57513"/>
        <dbReference type="ChEBI" id="CHEBI:58725"/>
        <dbReference type="EC" id="2.3.1.4"/>
    </reaction>
</comment>
<comment type="pathway">
    <text evidence="8">Nucleotide-sugar biosynthesis; UDP-N-acetyl-alpha-D-glucosamine biosynthesis; N-acetyl-alpha-D-glucosamine 1-phosphate from alpha-D-glucosamine 6-phosphate (route I): step 1/2.</text>
</comment>
<comment type="subunit">
    <text evidence="3">Homodimer.</text>
</comment>
<comment type="caution">
    <text evidence="10">The sequence shown here is derived from an EMBL/GenBank/DDBJ whole genome shotgun (WGS) entry which is preliminary data.</text>
</comment>
<gene>
    <name evidence="10" type="ORF">Agabi119p4_10981</name>
</gene>
<dbReference type="PANTHER" id="PTHR13355">
    <property type="entry name" value="GLUCOSAMINE 6-PHOSPHATE N-ACETYLTRANSFERASE"/>
    <property type="match status" value="1"/>
</dbReference>
<dbReference type="GO" id="GO:0005789">
    <property type="term" value="C:endoplasmic reticulum membrane"/>
    <property type="evidence" value="ECO:0007669"/>
    <property type="project" value="UniProtKB-SubCell"/>
</dbReference>
<reference evidence="10 11" key="1">
    <citation type="journal article" name="Sci. Rep.">
        <title>Telomere-to-telomere assembled and centromere annotated genomes of the two main subspecies of the button mushroom Agaricus bisporus reveal especially polymorphic chromosome ends.</title>
        <authorList>
            <person name="Sonnenberg A.S.M."/>
            <person name="Sedaghat-Telgerd N."/>
            <person name="Lavrijssen B."/>
            <person name="Ohm R.A."/>
            <person name="Hendrickx P.M."/>
            <person name="Scholtmeijer K."/>
            <person name="Baars J.J.P."/>
            <person name="van Peer A."/>
        </authorList>
    </citation>
    <scope>NUCLEOTIDE SEQUENCE [LARGE SCALE GENOMIC DNA]</scope>
    <source>
        <strain evidence="10 11">H119_p4</strain>
    </source>
</reference>
<dbReference type="PANTHER" id="PTHR13355:SF11">
    <property type="entry name" value="GLUCOSAMINE 6-PHOSPHATE N-ACETYLTRANSFERASE"/>
    <property type="match status" value="1"/>
</dbReference>
<keyword evidence="6" id="KW-0472">Membrane</keyword>
<evidence type="ECO:0000256" key="7">
    <source>
        <dbReference type="ARBA" id="ARBA00023315"/>
    </source>
</evidence>
<evidence type="ECO:0000256" key="5">
    <source>
        <dbReference type="ARBA" id="ARBA00022824"/>
    </source>
</evidence>
<evidence type="ECO:0000256" key="3">
    <source>
        <dbReference type="ARBA" id="ARBA00011738"/>
    </source>
</evidence>
<dbReference type="InterPro" id="IPR016181">
    <property type="entry name" value="Acyl_CoA_acyltransferase"/>
</dbReference>
<keyword evidence="5" id="KW-0256">Endoplasmic reticulum</keyword>
<dbReference type="EC" id="2.3.1.4" evidence="8"/>
<dbReference type="CDD" id="cd04301">
    <property type="entry name" value="NAT_SF"/>
    <property type="match status" value="1"/>
</dbReference>
<dbReference type="GO" id="GO:0006048">
    <property type="term" value="P:UDP-N-acetylglucosamine biosynthetic process"/>
    <property type="evidence" value="ECO:0007669"/>
    <property type="project" value="UniProtKB-UniRule"/>
</dbReference>
<comment type="subcellular location">
    <subcellularLocation>
        <location evidence="1">Endomembrane system</location>
        <topology evidence="1">Peripheral membrane protein</topology>
    </subcellularLocation>
    <subcellularLocation>
        <location evidence="2">Endoplasmic reticulum membrane</location>
    </subcellularLocation>
</comment>
<dbReference type="Pfam" id="PF00583">
    <property type="entry name" value="Acetyltransf_1"/>
    <property type="match status" value="1"/>
</dbReference>
<evidence type="ECO:0000256" key="6">
    <source>
        <dbReference type="ARBA" id="ARBA00023136"/>
    </source>
</evidence>
<dbReference type="EMBL" id="JABXXO010000015">
    <property type="protein sequence ID" value="KAF7760305.1"/>
    <property type="molecule type" value="Genomic_DNA"/>
</dbReference>
<dbReference type="SUPFAM" id="SSF55729">
    <property type="entry name" value="Acyl-CoA N-acyltransferases (Nat)"/>
    <property type="match status" value="1"/>
</dbReference>
<evidence type="ECO:0000313" key="10">
    <source>
        <dbReference type="EMBL" id="KAF7760305.1"/>
    </source>
</evidence>
<dbReference type="GO" id="GO:0004343">
    <property type="term" value="F:glucosamine 6-phosphate N-acetyltransferase activity"/>
    <property type="evidence" value="ECO:0007669"/>
    <property type="project" value="UniProtKB-UniRule"/>
</dbReference>
<dbReference type="InterPro" id="IPR000182">
    <property type="entry name" value="GNAT_dom"/>
</dbReference>
<dbReference type="AlphaFoldDB" id="A0A8H7C1M0"/>
<comment type="similarity">
    <text evidence="8">Belongs to the acetyltransferase family. GNA1 subfamily.</text>
</comment>
<dbReference type="FunFam" id="3.40.630.30:FF:000048">
    <property type="entry name" value="Glucosamine 6-phosphate N-acetyltransferase"/>
    <property type="match status" value="1"/>
</dbReference>
<evidence type="ECO:0000313" key="11">
    <source>
        <dbReference type="Proteomes" id="UP000629468"/>
    </source>
</evidence>
<sequence>MASLPSLPSTPISQEYPKWTPDHALDLLFHPDIIPVQVRRELHPDLHIRPLSRTDYNRSHLAVLSILSVVTDPGLSAYQARFDLLRAAPRTNFTLVIIDKQSDQIVAVGSVFVEHKFLRGLGSVGHIEDIAVDPKVQGKKLGLRVIQALTGMSEKEGCYKTILNCSDKNIPFYEKCGYMKKENEMAKYNERPGSPKL</sequence>
<dbReference type="Gene3D" id="3.40.630.30">
    <property type="match status" value="1"/>
</dbReference>
<keyword evidence="4 8" id="KW-0808">Transferase</keyword>
<name>A0A8H7C1M0_AGABI</name>
<evidence type="ECO:0000256" key="1">
    <source>
        <dbReference type="ARBA" id="ARBA00004184"/>
    </source>
</evidence>
<evidence type="ECO:0000256" key="2">
    <source>
        <dbReference type="ARBA" id="ARBA00004586"/>
    </source>
</evidence>
<dbReference type="InterPro" id="IPR039143">
    <property type="entry name" value="GNPNAT1-like"/>
</dbReference>
<dbReference type="UniPathway" id="UPA00113">
    <property type="reaction ID" value="UER00529"/>
</dbReference>
<dbReference type="OMA" id="NQRYDWI"/>
<protein>
    <recommendedName>
        <fullName evidence="8">Glucosamine 6-phosphate N-acetyltransferase</fullName>
        <ecNumber evidence="8">2.3.1.4</ecNumber>
    </recommendedName>
</protein>
<dbReference type="Proteomes" id="UP000629468">
    <property type="component" value="Unassembled WGS sequence"/>
</dbReference>
<dbReference type="PROSITE" id="PS51186">
    <property type="entry name" value="GNAT"/>
    <property type="match status" value="1"/>
</dbReference>
<evidence type="ECO:0000256" key="8">
    <source>
        <dbReference type="RuleBase" id="RU365086"/>
    </source>
</evidence>
<organism evidence="10 11">
    <name type="scientific">Agaricus bisporus var. burnettii</name>
    <dbReference type="NCBI Taxonomy" id="192524"/>
    <lineage>
        <taxon>Eukaryota</taxon>
        <taxon>Fungi</taxon>
        <taxon>Dikarya</taxon>
        <taxon>Basidiomycota</taxon>
        <taxon>Agaricomycotina</taxon>
        <taxon>Agaricomycetes</taxon>
        <taxon>Agaricomycetidae</taxon>
        <taxon>Agaricales</taxon>
        <taxon>Agaricineae</taxon>
        <taxon>Agaricaceae</taxon>
        <taxon>Agaricus</taxon>
    </lineage>
</organism>